<evidence type="ECO:0000313" key="2">
    <source>
        <dbReference type="EMBL" id="BCJ91743.1"/>
    </source>
</evidence>
<protein>
    <recommendedName>
        <fullName evidence="1">Rad50/SbcC-type AAA domain-containing protein</fullName>
    </recommendedName>
</protein>
<reference evidence="2 3" key="1">
    <citation type="submission" date="2020-08" db="EMBL/GenBank/DDBJ databases">
        <title>Genome sequence of Rhizobiales bacterium strain IZ6.</title>
        <authorList>
            <person name="Nakai R."/>
            <person name="Naganuma T."/>
        </authorList>
    </citation>
    <scope>NUCLEOTIDE SEQUENCE [LARGE SCALE GENOMIC DNA]</scope>
    <source>
        <strain evidence="2 3">IZ6</strain>
    </source>
</reference>
<dbReference type="EMBL" id="AP023361">
    <property type="protein sequence ID" value="BCJ91743.1"/>
    <property type="molecule type" value="Genomic_DNA"/>
</dbReference>
<dbReference type="RefSeq" id="WP_222875367.1">
    <property type="nucleotide sequence ID" value="NZ_AP023361.1"/>
</dbReference>
<dbReference type="SUPFAM" id="SSF52540">
    <property type="entry name" value="P-loop containing nucleoside triphosphate hydrolases"/>
    <property type="match status" value="1"/>
</dbReference>
<sequence>MLKHLEYFNEFPTTGRKLSGAVEFERGLGAITGPNEAGKSFIIEMIRFSLFGTSALRGSSDDYPKLKTSLSFASKGVDYRVDRTLRNAKVYRGETEIAVGVTPVNIKIVEILGFGLTVFDTTCVANQGDIEKLGSMKPTERKKMVDSVIGLGVIDEIAKWAGDEANGLSREADALSRNLAKPIEPFIPKNYTPATDLQIEVDELQVKKSELDRLEGYLTVTKLEPLRPTCRIDMDASVLKGFADDQDSRKGEIAALETQIAALPTSSPYSSLQIEKMLADHEAYDLWLERERFERTHPAPRFSVEKLDEMGRQWGDLELWHEFEAAEKRFEELSARGHHECPACQHKWAVAGAEIESCEQQLSALRDRIKCAPVLPELTRNGIIGDRALHEARSGEDWSRLSAIPKVDRPAASRQEIARWQASLGVAEDRKLLQDQLAGAQKKLQQQPDYRAMFNERERFEIDLERYHDQIVIFREWEADRNLKLAQAALLREQVQGLNRLQDRLVEARNYERDLSTWVVAAQSYELQLQEVEDLRTRSEDWKKARTSLTTLRSLVKQHLVPSLNRVASHLLNGMTGGQRSSIVVDDEFDITVDGQPLNTLSGSGKAVANLSLRLALGRVLTDNVMSIFIGDEIDASMDDDRATKTSDILRNLAESLSQILIVTHKCPSADYHIALEPCNDNQSDCQRRASSGDVG</sequence>
<name>A0A6S6QKB8_9HYPH</name>
<dbReference type="Pfam" id="PF13476">
    <property type="entry name" value="AAA_23"/>
    <property type="match status" value="1"/>
</dbReference>
<proteinExistence type="predicted"/>
<dbReference type="PANTHER" id="PTHR32114">
    <property type="entry name" value="ABC TRANSPORTER ABCH.3"/>
    <property type="match status" value="1"/>
</dbReference>
<accession>A0A6S6QKB8</accession>
<gene>
    <name evidence="2" type="ORF">IZ6_24780</name>
</gene>
<evidence type="ECO:0000259" key="1">
    <source>
        <dbReference type="Pfam" id="PF13476"/>
    </source>
</evidence>
<evidence type="ECO:0000313" key="3">
    <source>
        <dbReference type="Proteomes" id="UP000515317"/>
    </source>
</evidence>
<feature type="domain" description="Rad50/SbcC-type AAA" evidence="1">
    <location>
        <begin position="7"/>
        <end position="90"/>
    </location>
</feature>
<dbReference type="InterPro" id="IPR038729">
    <property type="entry name" value="Rad50/SbcC_AAA"/>
</dbReference>
<keyword evidence="3" id="KW-1185">Reference proteome</keyword>
<organism evidence="2 3">
    <name type="scientific">Terrihabitans soli</name>
    <dbReference type="NCBI Taxonomy" id="708113"/>
    <lineage>
        <taxon>Bacteria</taxon>
        <taxon>Pseudomonadati</taxon>
        <taxon>Pseudomonadota</taxon>
        <taxon>Alphaproteobacteria</taxon>
        <taxon>Hyphomicrobiales</taxon>
        <taxon>Terrihabitans</taxon>
    </lineage>
</organism>
<dbReference type="PANTHER" id="PTHR32114:SF2">
    <property type="entry name" value="ABC TRANSPORTER ABCH.3"/>
    <property type="match status" value="1"/>
</dbReference>
<dbReference type="GO" id="GO:0006302">
    <property type="term" value="P:double-strand break repair"/>
    <property type="evidence" value="ECO:0007669"/>
    <property type="project" value="InterPro"/>
</dbReference>
<dbReference type="AlphaFoldDB" id="A0A6S6QKB8"/>
<dbReference type="GO" id="GO:0016887">
    <property type="term" value="F:ATP hydrolysis activity"/>
    <property type="evidence" value="ECO:0007669"/>
    <property type="project" value="InterPro"/>
</dbReference>
<dbReference type="Proteomes" id="UP000515317">
    <property type="component" value="Chromosome"/>
</dbReference>
<dbReference type="KEGG" id="tso:IZ6_24780"/>
<dbReference type="Gene3D" id="3.40.50.300">
    <property type="entry name" value="P-loop containing nucleotide triphosphate hydrolases"/>
    <property type="match status" value="2"/>
</dbReference>
<dbReference type="InterPro" id="IPR027417">
    <property type="entry name" value="P-loop_NTPase"/>
</dbReference>